<sequence length="395" mass="45307">MVSESSDSGNEISNKELLKKIKKLERKIHKKKRRHRQRSWSDDRRSWNSGRRSRTRSRSRSNSLRIRQSQNLQRDNRSPRGSISRQNSEDRISQGSANHVLELDDHNLRDVASIEHPINEEPNTAASPVFQIHNDVDISEDLIKILGKDPEQNPGENAVLHPALTSRWNHLLINGLEREEKLSLLNKYVLPSNCQAMAPPEVNPEILSILSPPNSNRDKNLQGQQTQLAKGLVALSKGMEVLLTNKRIPKEIKENLLEYLSDSGRILTDLQYNITMVRRNLISPSLSKSVKEAVEKTKPINFLFGTDLTEKVKEAKTLERTSKDLRSAPSTSQTKVQYTPMAYNKYPKKRGGVNTSRNTNNPLNRARPSYRRREPMGSQKGHFSNPDHRQYRKRK</sequence>
<dbReference type="RefSeq" id="XP_030746401.1">
    <property type="nucleotide sequence ID" value="XM_030890541.1"/>
</dbReference>
<dbReference type="AlphaFoldDB" id="A0A6J2X5D4"/>
<evidence type="ECO:0000313" key="3">
    <source>
        <dbReference type="RefSeq" id="XP_030746401.1"/>
    </source>
</evidence>
<organism evidence="2 3">
    <name type="scientific">Sitophilus oryzae</name>
    <name type="common">Rice weevil</name>
    <name type="synonym">Curculio oryzae</name>
    <dbReference type="NCBI Taxonomy" id="7048"/>
    <lineage>
        <taxon>Eukaryota</taxon>
        <taxon>Metazoa</taxon>
        <taxon>Ecdysozoa</taxon>
        <taxon>Arthropoda</taxon>
        <taxon>Hexapoda</taxon>
        <taxon>Insecta</taxon>
        <taxon>Pterygota</taxon>
        <taxon>Neoptera</taxon>
        <taxon>Endopterygota</taxon>
        <taxon>Coleoptera</taxon>
        <taxon>Polyphaga</taxon>
        <taxon>Cucujiformia</taxon>
        <taxon>Curculionidae</taxon>
        <taxon>Dryophthorinae</taxon>
        <taxon>Sitophilus</taxon>
    </lineage>
</organism>
<dbReference type="GeneID" id="115875150"/>
<feature type="region of interest" description="Disordered" evidence="1">
    <location>
        <begin position="319"/>
        <end position="395"/>
    </location>
</feature>
<protein>
    <submittedName>
        <fullName evidence="3">Uncharacterized protein LOC115875150</fullName>
    </submittedName>
</protein>
<feature type="region of interest" description="Disordered" evidence="1">
    <location>
        <begin position="22"/>
        <end position="104"/>
    </location>
</feature>
<proteinExistence type="predicted"/>
<feature type="compositionally biased region" description="Low complexity" evidence="1">
    <location>
        <begin position="60"/>
        <end position="69"/>
    </location>
</feature>
<feature type="compositionally biased region" description="Polar residues" evidence="1">
    <location>
        <begin position="328"/>
        <end position="337"/>
    </location>
</feature>
<dbReference type="InParanoid" id="A0A6J2X5D4"/>
<dbReference type="OrthoDB" id="6758874at2759"/>
<feature type="compositionally biased region" description="Polar residues" evidence="1">
    <location>
        <begin position="353"/>
        <end position="363"/>
    </location>
</feature>
<keyword evidence="2" id="KW-1185">Reference proteome</keyword>
<gene>
    <name evidence="3" type="primary">LOC115875150</name>
</gene>
<dbReference type="PANTHER" id="PTHR34239">
    <property type="entry name" value="APPLE DOMAIN-CONTAINING PROTEIN"/>
    <property type="match status" value="1"/>
</dbReference>
<dbReference type="PANTHER" id="PTHR34239:SF2">
    <property type="entry name" value="TRANSPOSABLE ELEMENT P TRANSPOSASE_THAP9 CONSERVED DOMAIN-CONTAINING PROTEIN"/>
    <property type="match status" value="1"/>
</dbReference>
<dbReference type="KEGG" id="soy:115875150"/>
<evidence type="ECO:0000256" key="1">
    <source>
        <dbReference type="SAM" id="MobiDB-lite"/>
    </source>
</evidence>
<dbReference type="Proteomes" id="UP000504635">
    <property type="component" value="Unplaced"/>
</dbReference>
<evidence type="ECO:0000313" key="2">
    <source>
        <dbReference type="Proteomes" id="UP000504635"/>
    </source>
</evidence>
<accession>A0A6J2X5D4</accession>
<feature type="compositionally biased region" description="Basic residues" evidence="1">
    <location>
        <begin position="22"/>
        <end position="38"/>
    </location>
</feature>
<name>A0A6J2X5D4_SITOR</name>
<reference evidence="3" key="1">
    <citation type="submission" date="2025-08" db="UniProtKB">
        <authorList>
            <consortium name="RefSeq"/>
        </authorList>
    </citation>
    <scope>IDENTIFICATION</scope>
    <source>
        <tissue evidence="3">Gonads</tissue>
    </source>
</reference>